<dbReference type="STRING" id="1802114.A2719_02465"/>
<dbReference type="AlphaFoldDB" id="A0A1G2G2W0"/>
<keyword evidence="2" id="KW-0472">Membrane</keyword>
<evidence type="ECO:0000256" key="2">
    <source>
        <dbReference type="SAM" id="Phobius"/>
    </source>
</evidence>
<proteinExistence type="predicted"/>
<sequence length="119" mass="14132">MKDFFNTLSAKERRLQQGARTTWQTFLFMPTRYWKITLIVFGSIILIILLGDAWLFWRFAHAPQKIPDELTSERFTLKRNELESALQLLREREIKLLQKNEEPPLREIFGMPPVPPSTE</sequence>
<name>A0A1G2G2W0_9BACT</name>
<evidence type="ECO:0000313" key="4">
    <source>
        <dbReference type="Proteomes" id="UP000177480"/>
    </source>
</evidence>
<organism evidence="3 4">
    <name type="scientific">Candidatus Ryanbacteria bacterium RIFCSPHIGHO2_01_FULL_45_22</name>
    <dbReference type="NCBI Taxonomy" id="1802114"/>
    <lineage>
        <taxon>Bacteria</taxon>
        <taxon>Candidatus Ryaniibacteriota</taxon>
    </lineage>
</organism>
<dbReference type="EMBL" id="MHNK01000005">
    <property type="protein sequence ID" value="OGZ44250.1"/>
    <property type="molecule type" value="Genomic_DNA"/>
</dbReference>
<evidence type="ECO:0000313" key="3">
    <source>
        <dbReference type="EMBL" id="OGZ44250.1"/>
    </source>
</evidence>
<feature type="transmembrane region" description="Helical" evidence="2">
    <location>
        <begin position="33"/>
        <end position="57"/>
    </location>
</feature>
<comment type="caution">
    <text evidence="3">The sequence shown here is derived from an EMBL/GenBank/DDBJ whole genome shotgun (WGS) entry which is preliminary data.</text>
</comment>
<keyword evidence="1" id="KW-0175">Coiled coil</keyword>
<gene>
    <name evidence="3" type="ORF">A2719_02465</name>
</gene>
<dbReference type="Proteomes" id="UP000177480">
    <property type="component" value="Unassembled WGS sequence"/>
</dbReference>
<accession>A0A1G2G2W0</accession>
<keyword evidence="2" id="KW-1133">Transmembrane helix</keyword>
<evidence type="ECO:0000256" key="1">
    <source>
        <dbReference type="SAM" id="Coils"/>
    </source>
</evidence>
<reference evidence="3 4" key="1">
    <citation type="journal article" date="2016" name="Nat. Commun.">
        <title>Thousands of microbial genomes shed light on interconnected biogeochemical processes in an aquifer system.</title>
        <authorList>
            <person name="Anantharaman K."/>
            <person name="Brown C.T."/>
            <person name="Hug L.A."/>
            <person name="Sharon I."/>
            <person name="Castelle C.J."/>
            <person name="Probst A.J."/>
            <person name="Thomas B.C."/>
            <person name="Singh A."/>
            <person name="Wilkins M.J."/>
            <person name="Karaoz U."/>
            <person name="Brodie E.L."/>
            <person name="Williams K.H."/>
            <person name="Hubbard S.S."/>
            <person name="Banfield J.F."/>
        </authorList>
    </citation>
    <scope>NUCLEOTIDE SEQUENCE [LARGE SCALE GENOMIC DNA]</scope>
</reference>
<protein>
    <submittedName>
        <fullName evidence="3">Uncharacterized protein</fullName>
    </submittedName>
</protein>
<feature type="coiled-coil region" evidence="1">
    <location>
        <begin position="72"/>
        <end position="99"/>
    </location>
</feature>
<keyword evidence="2" id="KW-0812">Transmembrane</keyword>